<feature type="region of interest" description="Disordered" evidence="3">
    <location>
        <begin position="70"/>
        <end position="102"/>
    </location>
</feature>
<dbReference type="GO" id="GO:0003723">
    <property type="term" value="F:RNA binding"/>
    <property type="evidence" value="ECO:0007669"/>
    <property type="project" value="UniProtKB-KW"/>
</dbReference>
<feature type="compositionally biased region" description="Low complexity" evidence="3">
    <location>
        <begin position="70"/>
        <end position="88"/>
    </location>
</feature>
<dbReference type="InterPro" id="IPR047575">
    <property type="entry name" value="Sm"/>
</dbReference>
<dbReference type="Gene3D" id="2.30.30.100">
    <property type="match status" value="1"/>
</dbReference>
<keyword evidence="2" id="KW-0346">Stress response</keyword>
<sequence>MAFSEALQSKVLDVLRTGGTEVTVFLVTGVRLVGRIVAHDAYSLALTGHGGGLQLIYKHAVTTLVPSSPLSLYDPSSSADRPAAAAPVAPAPARPAEPPKKLKLVRQGTRLSLAAEE</sequence>
<dbReference type="SUPFAM" id="SSF50182">
    <property type="entry name" value="Sm-like ribonucleoproteins"/>
    <property type="match status" value="1"/>
</dbReference>
<name>B6IY17_RHOCS</name>
<evidence type="ECO:0000256" key="3">
    <source>
        <dbReference type="SAM" id="MobiDB-lite"/>
    </source>
</evidence>
<dbReference type="PANTHER" id="PTHR34772:SF1">
    <property type="entry name" value="RNA-BINDING PROTEIN HFQ"/>
    <property type="match status" value="1"/>
</dbReference>
<reference evidence="5 6" key="1">
    <citation type="journal article" date="2010" name="BMC Genomics">
        <title>Metabolic flexibility revealed in the genome of the cyst-forming alpha-1 proteobacterium Rhodospirillum centenum.</title>
        <authorList>
            <person name="Lu Y.K."/>
            <person name="Marden J."/>
            <person name="Han M."/>
            <person name="Swingley W.D."/>
            <person name="Mastrian S.D."/>
            <person name="Chowdhury S.R."/>
            <person name="Hao J."/>
            <person name="Helmy T."/>
            <person name="Kim S."/>
            <person name="Kurdoglu A.A."/>
            <person name="Matthies H.J."/>
            <person name="Rollo D."/>
            <person name="Stothard P."/>
            <person name="Blankenship R.E."/>
            <person name="Bauer C.E."/>
            <person name="Touchman J.W."/>
        </authorList>
    </citation>
    <scope>NUCLEOTIDE SEQUENCE [LARGE SCALE GENOMIC DNA]</scope>
    <source>
        <strain evidence="6">ATCC 51521 / SW</strain>
    </source>
</reference>
<evidence type="ECO:0000256" key="2">
    <source>
        <dbReference type="ARBA" id="ARBA00023016"/>
    </source>
</evidence>
<dbReference type="InterPro" id="IPR005001">
    <property type="entry name" value="Hfq"/>
</dbReference>
<evidence type="ECO:0000259" key="4">
    <source>
        <dbReference type="PROSITE" id="PS52002"/>
    </source>
</evidence>
<feature type="domain" description="Sm" evidence="4">
    <location>
        <begin position="9"/>
        <end position="70"/>
    </location>
</feature>
<dbReference type="InterPro" id="IPR010920">
    <property type="entry name" value="LSM_dom_sf"/>
</dbReference>
<dbReference type="CDD" id="cd01716">
    <property type="entry name" value="Hfq"/>
    <property type="match status" value="1"/>
</dbReference>
<dbReference type="KEGG" id="rce:RC1_3848"/>
<dbReference type="Proteomes" id="UP000001591">
    <property type="component" value="Chromosome"/>
</dbReference>
<keyword evidence="6" id="KW-1185">Reference proteome</keyword>
<evidence type="ECO:0000313" key="5">
    <source>
        <dbReference type="EMBL" id="ACJ01191.1"/>
    </source>
</evidence>
<dbReference type="GO" id="GO:0045974">
    <property type="term" value="P:regulation of translation, ncRNA-mediated"/>
    <property type="evidence" value="ECO:0007669"/>
    <property type="project" value="TreeGrafter"/>
</dbReference>
<dbReference type="EMBL" id="CP000613">
    <property type="protein sequence ID" value="ACJ01191.1"/>
    <property type="molecule type" value="Genomic_DNA"/>
</dbReference>
<evidence type="ECO:0000256" key="1">
    <source>
        <dbReference type="ARBA" id="ARBA00022884"/>
    </source>
</evidence>
<accession>B6IY17</accession>
<dbReference type="PROSITE" id="PS52002">
    <property type="entry name" value="SM"/>
    <property type="match status" value="1"/>
</dbReference>
<dbReference type="GO" id="GO:0006355">
    <property type="term" value="P:regulation of DNA-templated transcription"/>
    <property type="evidence" value="ECO:0007669"/>
    <property type="project" value="InterPro"/>
</dbReference>
<organism evidence="5 6">
    <name type="scientific">Rhodospirillum centenum (strain ATCC 51521 / SW)</name>
    <dbReference type="NCBI Taxonomy" id="414684"/>
    <lineage>
        <taxon>Bacteria</taxon>
        <taxon>Pseudomonadati</taxon>
        <taxon>Pseudomonadota</taxon>
        <taxon>Alphaproteobacteria</taxon>
        <taxon>Rhodospirillales</taxon>
        <taxon>Rhodospirillaceae</taxon>
        <taxon>Rhodospirillum</taxon>
    </lineage>
</organism>
<dbReference type="GO" id="GO:0043487">
    <property type="term" value="P:regulation of RNA stability"/>
    <property type="evidence" value="ECO:0007669"/>
    <property type="project" value="TreeGrafter"/>
</dbReference>
<protein>
    <submittedName>
        <fullName evidence="5">Host factor protein</fullName>
    </submittedName>
</protein>
<dbReference type="STRING" id="414684.RC1_3848"/>
<gene>
    <name evidence="5" type="primary">nfrA</name>
    <name evidence="5" type="ordered locus">RC1_3848</name>
</gene>
<dbReference type="Pfam" id="PF17209">
    <property type="entry name" value="Hfq"/>
    <property type="match status" value="1"/>
</dbReference>
<proteinExistence type="predicted"/>
<dbReference type="AlphaFoldDB" id="B6IY17"/>
<keyword evidence="1" id="KW-0694">RNA-binding</keyword>
<dbReference type="GO" id="GO:0005829">
    <property type="term" value="C:cytosol"/>
    <property type="evidence" value="ECO:0007669"/>
    <property type="project" value="TreeGrafter"/>
</dbReference>
<dbReference type="HOGENOM" id="CLU_2083013_0_0_5"/>
<dbReference type="RefSeq" id="WP_012568964.1">
    <property type="nucleotide sequence ID" value="NC_011420.2"/>
</dbReference>
<dbReference type="PANTHER" id="PTHR34772">
    <property type="entry name" value="RNA-BINDING PROTEIN HFQ"/>
    <property type="match status" value="1"/>
</dbReference>
<evidence type="ECO:0000313" key="6">
    <source>
        <dbReference type="Proteomes" id="UP000001591"/>
    </source>
</evidence>
<dbReference type="eggNOG" id="COG1923">
    <property type="taxonomic scope" value="Bacteria"/>
</dbReference>
<dbReference type="OrthoDB" id="9799751at2"/>